<protein>
    <submittedName>
        <fullName evidence="2">Uncharacterized protein</fullName>
    </submittedName>
</protein>
<name>A0ABD3THA0_SINWO</name>
<evidence type="ECO:0000313" key="2">
    <source>
        <dbReference type="EMBL" id="KAL3836070.1"/>
    </source>
</evidence>
<gene>
    <name evidence="2" type="ORF">ACJMK2_021523</name>
</gene>
<evidence type="ECO:0000313" key="3">
    <source>
        <dbReference type="Proteomes" id="UP001634394"/>
    </source>
</evidence>
<sequence length="160" mass="18836">MIIIRLLLLLVPVATELFKTDFTAGNTRCRHDNKCGFHQRTRYSWCYTNYSGGWGYCCTDYCRLHPRDYYWCPSGNWVEHCGGYQTKDVSGRPCLEDHVCGMHYEEGENGSYWCYVDLNGNWGYCCAVLSPCDYRGKSYTWCYISGYTTHPFWQYCKKDE</sequence>
<keyword evidence="1" id="KW-0732">Signal</keyword>
<dbReference type="Proteomes" id="UP001634394">
    <property type="component" value="Unassembled WGS sequence"/>
</dbReference>
<comment type="caution">
    <text evidence="2">The sequence shown here is derived from an EMBL/GenBank/DDBJ whole genome shotgun (WGS) entry which is preliminary data.</text>
</comment>
<accession>A0ABD3THA0</accession>
<reference evidence="2 3" key="1">
    <citation type="submission" date="2024-11" db="EMBL/GenBank/DDBJ databases">
        <title>Chromosome-level genome assembly of the freshwater bivalve Anodonta woodiana.</title>
        <authorList>
            <person name="Chen X."/>
        </authorList>
    </citation>
    <scope>NUCLEOTIDE SEQUENCE [LARGE SCALE GENOMIC DNA]</scope>
    <source>
        <strain evidence="2">MN2024</strain>
        <tissue evidence="2">Gills</tissue>
    </source>
</reference>
<evidence type="ECO:0000256" key="1">
    <source>
        <dbReference type="SAM" id="SignalP"/>
    </source>
</evidence>
<organism evidence="2 3">
    <name type="scientific">Sinanodonta woodiana</name>
    <name type="common">Chinese pond mussel</name>
    <name type="synonym">Anodonta woodiana</name>
    <dbReference type="NCBI Taxonomy" id="1069815"/>
    <lineage>
        <taxon>Eukaryota</taxon>
        <taxon>Metazoa</taxon>
        <taxon>Spiralia</taxon>
        <taxon>Lophotrochozoa</taxon>
        <taxon>Mollusca</taxon>
        <taxon>Bivalvia</taxon>
        <taxon>Autobranchia</taxon>
        <taxon>Heteroconchia</taxon>
        <taxon>Palaeoheterodonta</taxon>
        <taxon>Unionida</taxon>
        <taxon>Unionoidea</taxon>
        <taxon>Unionidae</taxon>
        <taxon>Unioninae</taxon>
        <taxon>Sinanodonta</taxon>
    </lineage>
</organism>
<dbReference type="EMBL" id="JBJQND010000018">
    <property type="protein sequence ID" value="KAL3836070.1"/>
    <property type="molecule type" value="Genomic_DNA"/>
</dbReference>
<keyword evidence="3" id="KW-1185">Reference proteome</keyword>
<feature type="chain" id="PRO_5044778695" evidence="1">
    <location>
        <begin position="16"/>
        <end position="160"/>
    </location>
</feature>
<feature type="signal peptide" evidence="1">
    <location>
        <begin position="1"/>
        <end position="15"/>
    </location>
</feature>
<proteinExistence type="predicted"/>
<dbReference type="AlphaFoldDB" id="A0ABD3THA0"/>